<organism evidence="4 5">
    <name type="scientific">Coemansia javaensis</name>
    <dbReference type="NCBI Taxonomy" id="2761396"/>
    <lineage>
        <taxon>Eukaryota</taxon>
        <taxon>Fungi</taxon>
        <taxon>Fungi incertae sedis</taxon>
        <taxon>Zoopagomycota</taxon>
        <taxon>Kickxellomycotina</taxon>
        <taxon>Kickxellomycetes</taxon>
        <taxon>Kickxellales</taxon>
        <taxon>Kickxellaceae</taxon>
        <taxon>Coemansia</taxon>
    </lineage>
</organism>
<gene>
    <name evidence="4" type="ORF">H4R18_003078</name>
</gene>
<dbReference type="EMBL" id="JANBUL010000115">
    <property type="protein sequence ID" value="KAJ2781083.1"/>
    <property type="molecule type" value="Genomic_DNA"/>
</dbReference>
<keyword evidence="2" id="KW-0812">Transmembrane</keyword>
<reference evidence="4" key="1">
    <citation type="submission" date="2022-07" db="EMBL/GenBank/DDBJ databases">
        <title>Phylogenomic reconstructions and comparative analyses of Kickxellomycotina fungi.</title>
        <authorList>
            <person name="Reynolds N.K."/>
            <person name="Stajich J.E."/>
            <person name="Barry K."/>
            <person name="Grigoriev I.V."/>
            <person name="Crous P."/>
            <person name="Smith M.E."/>
        </authorList>
    </citation>
    <scope>NUCLEOTIDE SEQUENCE</scope>
    <source>
        <strain evidence="4">NBRC 105414</strain>
    </source>
</reference>
<keyword evidence="2" id="KW-1133">Transmembrane helix</keyword>
<dbReference type="AlphaFoldDB" id="A0A9W8H9W9"/>
<evidence type="ECO:0000256" key="3">
    <source>
        <dbReference type="SAM" id="SignalP"/>
    </source>
</evidence>
<name>A0A9W8H9W9_9FUNG</name>
<keyword evidence="5" id="KW-1185">Reference proteome</keyword>
<evidence type="ECO:0000256" key="2">
    <source>
        <dbReference type="SAM" id="Phobius"/>
    </source>
</evidence>
<sequence>MNAARGRLLAAVPALLALAAAQTLPAAGVMPVERTTSSAGRPTPAGDSTMDTSLDDLLSDAINQLSNLSGFSDLFGDTGLPDYGAIIDSLYGSNGPLASLYASDGILASLYGSNGPLASLYGSHSGGGKDSSSSSSSSSDSKLALKLGLGIGIPVGVLLIVGGFFFFFCLLRRLEPRYIHTDPSDVEALAGAGEKPDTPTDRHNSVVPAAIKPQPPGDNSLVVGAAHVQMPMPEIPRSGSDGLVAELPPQYDELPENTTARQDKPK</sequence>
<feature type="region of interest" description="Disordered" evidence="1">
    <location>
        <begin position="190"/>
        <end position="218"/>
    </location>
</feature>
<feature type="chain" id="PRO_5040992293" description="Mid2 domain-containing protein" evidence="3">
    <location>
        <begin position="22"/>
        <end position="266"/>
    </location>
</feature>
<evidence type="ECO:0008006" key="6">
    <source>
        <dbReference type="Google" id="ProtNLM"/>
    </source>
</evidence>
<feature type="region of interest" description="Disordered" evidence="1">
    <location>
        <begin position="32"/>
        <end position="52"/>
    </location>
</feature>
<feature type="signal peptide" evidence="3">
    <location>
        <begin position="1"/>
        <end position="21"/>
    </location>
</feature>
<feature type="compositionally biased region" description="Basic and acidic residues" evidence="1">
    <location>
        <begin position="194"/>
        <end position="204"/>
    </location>
</feature>
<protein>
    <recommendedName>
        <fullName evidence="6">Mid2 domain-containing protein</fullName>
    </recommendedName>
</protein>
<feature type="region of interest" description="Disordered" evidence="1">
    <location>
        <begin position="232"/>
        <end position="266"/>
    </location>
</feature>
<keyword evidence="2" id="KW-0472">Membrane</keyword>
<accession>A0A9W8H9W9</accession>
<evidence type="ECO:0000256" key="1">
    <source>
        <dbReference type="SAM" id="MobiDB-lite"/>
    </source>
</evidence>
<feature type="transmembrane region" description="Helical" evidence="2">
    <location>
        <begin position="147"/>
        <end position="171"/>
    </location>
</feature>
<comment type="caution">
    <text evidence="4">The sequence shown here is derived from an EMBL/GenBank/DDBJ whole genome shotgun (WGS) entry which is preliminary data.</text>
</comment>
<proteinExistence type="predicted"/>
<evidence type="ECO:0000313" key="5">
    <source>
        <dbReference type="Proteomes" id="UP001140217"/>
    </source>
</evidence>
<dbReference type="Proteomes" id="UP001140217">
    <property type="component" value="Unassembled WGS sequence"/>
</dbReference>
<evidence type="ECO:0000313" key="4">
    <source>
        <dbReference type="EMBL" id="KAJ2781083.1"/>
    </source>
</evidence>
<keyword evidence="3" id="KW-0732">Signal</keyword>